<dbReference type="Proteomes" id="UP000631694">
    <property type="component" value="Unassembled WGS sequence"/>
</dbReference>
<dbReference type="InterPro" id="IPR024455">
    <property type="entry name" value="Phage_capsid"/>
</dbReference>
<evidence type="ECO:0000313" key="4">
    <source>
        <dbReference type="Proteomes" id="UP000631694"/>
    </source>
</evidence>
<dbReference type="RefSeq" id="WP_197310706.1">
    <property type="nucleotide sequence ID" value="NZ_JADZLT010000048.1"/>
</dbReference>
<comment type="caution">
    <text evidence="3">The sequence shown here is derived from an EMBL/GenBank/DDBJ whole genome shotgun (WGS) entry which is preliminary data.</text>
</comment>
<evidence type="ECO:0000256" key="1">
    <source>
        <dbReference type="ARBA" id="ARBA00004328"/>
    </source>
</evidence>
<proteinExistence type="predicted"/>
<reference evidence="3" key="1">
    <citation type="submission" date="2020-12" db="EMBL/GenBank/DDBJ databases">
        <title>Methylobrevis albus sp. nov., isolated from fresh water lack sediment.</title>
        <authorList>
            <person name="Zou Q."/>
        </authorList>
    </citation>
    <scope>NUCLEOTIDE SEQUENCE</scope>
    <source>
        <strain evidence="3">L22</strain>
    </source>
</reference>
<evidence type="ECO:0000313" key="3">
    <source>
        <dbReference type="EMBL" id="MBH0237612.1"/>
    </source>
</evidence>
<dbReference type="Gene3D" id="3.30.2400.10">
    <property type="entry name" value="Major capsid protein gp5"/>
    <property type="match status" value="1"/>
</dbReference>
<dbReference type="SUPFAM" id="SSF56563">
    <property type="entry name" value="Major capsid protein gp5"/>
    <property type="match status" value="1"/>
</dbReference>
<feature type="domain" description="Phage capsid-like C-terminal" evidence="2">
    <location>
        <begin position="142"/>
        <end position="427"/>
    </location>
</feature>
<gene>
    <name evidence="3" type="ORF">I5731_07265</name>
</gene>
<dbReference type="Pfam" id="PF05065">
    <property type="entry name" value="Phage_capsid"/>
    <property type="match status" value="1"/>
</dbReference>
<dbReference type="NCBIfam" id="TIGR01554">
    <property type="entry name" value="major_cap_HK97"/>
    <property type="match status" value="1"/>
</dbReference>
<dbReference type="Gene3D" id="3.30.2320.10">
    <property type="entry name" value="hypothetical protein PF0899 domain"/>
    <property type="match status" value="1"/>
</dbReference>
<keyword evidence="4" id="KW-1185">Reference proteome</keyword>
<protein>
    <submittedName>
        <fullName evidence="3">Phage major capsid protein</fullName>
    </submittedName>
</protein>
<comment type="subcellular location">
    <subcellularLocation>
        <location evidence="1">Virion</location>
    </subcellularLocation>
</comment>
<dbReference type="AlphaFoldDB" id="A0A931I0R1"/>
<organism evidence="3 4">
    <name type="scientific">Methylobrevis albus</name>
    <dbReference type="NCBI Taxonomy" id="2793297"/>
    <lineage>
        <taxon>Bacteria</taxon>
        <taxon>Pseudomonadati</taxon>
        <taxon>Pseudomonadota</taxon>
        <taxon>Alphaproteobacteria</taxon>
        <taxon>Hyphomicrobiales</taxon>
        <taxon>Pleomorphomonadaceae</taxon>
        <taxon>Methylobrevis</taxon>
    </lineage>
</organism>
<dbReference type="InterPro" id="IPR054612">
    <property type="entry name" value="Phage_capsid-like_C"/>
</dbReference>
<sequence>MQMSGMAPEVRGEIKAEVRGIAGGDPAAGEVAGAFAEFMTAFDAFKDANDERLAAIERRTLDPLTLEKLARIDRTLDARKAELDRLTARSQRPPIAGDDSGRPSAAALEHRDAFHGYVRGGGEAGLKTLEAKALSVGSGPDGGYLVPEATEAEIGRRLAVLSPIRALASVRTVSTATYKRPFSVSGPASGWVGETAARPQTASPTLAELAYPAMELYAMPAATQTLLDDAVVDIDAWLADEVETAFAAQEGTAFVTGNGVNKPTGFLAVDVEPEADWEWGKLGYIASGAAGAFAASNPSDRLIDLVYALKAGYRQNASFVMNRRTQAAIRKLKDADGNYLWQPPAIAGGRASLMSFPLAEVEEMPDIGANALAVAFGDFRRGYLVVDRVGVRVLRDPYSAKPYVLFYTTKRVGGGVQDFDAIKLLRFAES</sequence>
<evidence type="ECO:0000259" key="2">
    <source>
        <dbReference type="Pfam" id="PF05065"/>
    </source>
</evidence>
<dbReference type="EMBL" id="JADZLT010000048">
    <property type="protein sequence ID" value="MBH0237612.1"/>
    <property type="molecule type" value="Genomic_DNA"/>
</dbReference>
<accession>A0A931I0R1</accession>
<name>A0A931I0R1_9HYPH</name>